<evidence type="ECO:0000256" key="1">
    <source>
        <dbReference type="SAM" id="MobiDB-lite"/>
    </source>
</evidence>
<evidence type="ECO:0000313" key="3">
    <source>
        <dbReference type="Proteomes" id="UP000266172"/>
    </source>
</evidence>
<proteinExistence type="predicted"/>
<protein>
    <submittedName>
        <fullName evidence="2">Uncharacterized protein</fullName>
    </submittedName>
</protein>
<feature type="region of interest" description="Disordered" evidence="1">
    <location>
        <begin position="1"/>
        <end position="21"/>
    </location>
</feature>
<dbReference type="Proteomes" id="UP000266172">
    <property type="component" value="Unassembled WGS sequence"/>
</dbReference>
<dbReference type="EMBL" id="QRVL01000001">
    <property type="protein sequence ID" value="RGS41918.1"/>
    <property type="molecule type" value="Genomic_DNA"/>
</dbReference>
<dbReference type="AlphaFoldDB" id="A0A395VBH6"/>
<reference evidence="2 3" key="1">
    <citation type="submission" date="2018-08" db="EMBL/GenBank/DDBJ databases">
        <title>A genome reference for cultivated species of the human gut microbiota.</title>
        <authorList>
            <person name="Zou Y."/>
            <person name="Xue W."/>
            <person name="Luo G."/>
        </authorList>
    </citation>
    <scope>NUCLEOTIDE SEQUENCE [LARGE SCALE GENOMIC DNA]</scope>
    <source>
        <strain evidence="2 3">AF22-12AC</strain>
    </source>
</reference>
<dbReference type="RefSeq" id="WP_117483386.1">
    <property type="nucleotide sequence ID" value="NZ_QRVL01000001.1"/>
</dbReference>
<feature type="region of interest" description="Disordered" evidence="1">
    <location>
        <begin position="72"/>
        <end position="95"/>
    </location>
</feature>
<gene>
    <name evidence="2" type="ORF">DWX93_00835</name>
</gene>
<accession>A0A395VBH6</accession>
<feature type="compositionally biased region" description="Polar residues" evidence="1">
    <location>
        <begin position="78"/>
        <end position="89"/>
    </location>
</feature>
<sequence length="122" mass="13033">MNEFDGHPGTAKLAGVLSDRMKRENESPLTLDFGEIQPNLSLKTNSFPVEIPKGDYSVCRLVGGLSYTINGGGHSGHENQTPKVNTGAHSHTAAPPQIKAGDRVLVAWIQSEAVVIDVVKKS</sequence>
<name>A0A395VBH6_9FIRM</name>
<comment type="caution">
    <text evidence="2">The sequence shown here is derived from an EMBL/GenBank/DDBJ whole genome shotgun (WGS) entry which is preliminary data.</text>
</comment>
<organism evidence="2 3">
    <name type="scientific">Roseburia hominis</name>
    <dbReference type="NCBI Taxonomy" id="301301"/>
    <lineage>
        <taxon>Bacteria</taxon>
        <taxon>Bacillati</taxon>
        <taxon>Bacillota</taxon>
        <taxon>Clostridia</taxon>
        <taxon>Lachnospirales</taxon>
        <taxon>Lachnospiraceae</taxon>
        <taxon>Roseburia</taxon>
    </lineage>
</organism>
<evidence type="ECO:0000313" key="2">
    <source>
        <dbReference type="EMBL" id="RGS41918.1"/>
    </source>
</evidence>